<feature type="region of interest" description="Disordered" evidence="1">
    <location>
        <begin position="791"/>
        <end position="838"/>
    </location>
</feature>
<organism evidence="2 3">
    <name type="scientific">Rhodovastum atsumiense</name>
    <dbReference type="NCBI Taxonomy" id="504468"/>
    <lineage>
        <taxon>Bacteria</taxon>
        <taxon>Pseudomonadati</taxon>
        <taxon>Pseudomonadota</taxon>
        <taxon>Alphaproteobacteria</taxon>
        <taxon>Acetobacterales</taxon>
        <taxon>Acetobacteraceae</taxon>
        <taxon>Rhodovastum</taxon>
    </lineage>
</organism>
<sequence>MSKPLGQAARSTGRQVHRFLQIALALVILLTASAGVLAWRLAQGPIELGWLARRIEAAANPEGSPIRVSLDSAGLAWEGFSQGVDMPLDIRLTGIVATDAAGNRVAEVPEADVSLSAASLLAGRIVPRALDIEGIRLRARRSEDGSVAVDLGPSGEAGQTGAGEAGRAGDAASGDAPPATQPQDSRARGQDFVADLVRDLARPATSDAGVLGSRWSQLRRVRVRDAALTVEDRQLGTTWRASEVMLDIRRRPEGGAIGKAELALGLGDQVVRASAEAILQAGSQTTTVALQLSPVNPARLAKLAPALAPLAALDATVTLGGTAELSDDFAPQRFSLRTRIGAGRIFLGEGSAPLLGATAEFDGTPSQAELRLTRLELAPRPEGPRSVIQASAALRRAHGRLSADITVALDQVAFADLPALWPAGVGGPGTRPWITRNITAGSARNARIALTLMAAEDFSDADVTALSGGLDGEDLTLHWLRPVPPLEHGNARLSFVSRDEIEIAVTSGRQAGGTQGGIAVQSGRVTILGIAGHDQFLSLETDLAGPVPDLLAVLKHPRLRLLDRRPIPIQDAAGTIAGKLTLTRLPLKDDLPVEDIRIQSVGKLTKLHLGGIAAGHDLDRGTLDFEAGTEGLKLRGSATLAEIPTQLQVEMDFRSGPPTQVLQKITVSGNAEARQLAAAGLDSAGLLDGTTGLQATWQTRRNGRGEVSLRADLGRTVLQLPQLNFRKPAGRPATGEAHVLLERDQVTSIDRLRIDGEGVLLAGRVGFAGGRAQRLQFDRVMLGPATDASGELRIPQAPGEPWVATLSGPSLDASAEFGRDSTSKREKRDDADRPGPPWKVDMRFERVVLGPEGRLMRSVMARAENDGEVIRRGLLEGRTSTNKGFRIEITPQPGGRTLNGSAEDAGGLLRALDVVDDMQGGHMTVTGRYDDSRAGHPLSGTAEIVDFRMRNTPSLAKLLQVMTLYGLVEALQGPGLGFDRLIAPFRLTGDELELTDARVFNASLGMTAKGRIDLARRTAAVEGTIVPAYFFNTLLGKVPLVGRLFSPERGGGLFAATYAVRGKLDDPTVTINALAALTPGFLRGLFGLFDLPNGGGPQN</sequence>
<evidence type="ECO:0000256" key="1">
    <source>
        <dbReference type="SAM" id="MobiDB-lite"/>
    </source>
</evidence>
<dbReference type="RefSeq" id="WP_150039466.1">
    <property type="nucleotide sequence ID" value="NZ_OW485601.1"/>
</dbReference>
<dbReference type="EMBL" id="VWPK01000005">
    <property type="protein sequence ID" value="KAA5613717.1"/>
    <property type="molecule type" value="Genomic_DNA"/>
</dbReference>
<evidence type="ECO:0000313" key="2">
    <source>
        <dbReference type="EMBL" id="KAA5613717.1"/>
    </source>
</evidence>
<reference evidence="2 3" key="1">
    <citation type="submission" date="2019-09" db="EMBL/GenBank/DDBJ databases">
        <title>Genome sequence of Rhodovastum atsumiense, a diverse member of the Acetobacteraceae family of non-sulfur purple photosynthetic bacteria.</title>
        <authorList>
            <person name="Meyer T."/>
            <person name="Kyndt J."/>
        </authorList>
    </citation>
    <scope>NUCLEOTIDE SEQUENCE [LARGE SCALE GENOMIC DNA]</scope>
    <source>
        <strain evidence="2 3">DSM 21279</strain>
    </source>
</reference>
<gene>
    <name evidence="2" type="ORF">F1189_04730</name>
</gene>
<dbReference type="Proteomes" id="UP000325255">
    <property type="component" value="Unassembled WGS sequence"/>
</dbReference>
<feature type="compositionally biased region" description="Basic and acidic residues" evidence="1">
    <location>
        <begin position="817"/>
        <end position="833"/>
    </location>
</feature>
<keyword evidence="3" id="KW-1185">Reference proteome</keyword>
<feature type="compositionally biased region" description="Low complexity" evidence="1">
    <location>
        <begin position="168"/>
        <end position="178"/>
    </location>
</feature>
<dbReference type="AlphaFoldDB" id="A0A5M6J0W8"/>
<evidence type="ECO:0000313" key="3">
    <source>
        <dbReference type="Proteomes" id="UP000325255"/>
    </source>
</evidence>
<feature type="region of interest" description="Disordered" evidence="1">
    <location>
        <begin position="146"/>
        <end position="188"/>
    </location>
</feature>
<name>A0A5M6J0W8_9PROT</name>
<accession>A0A5M6J0W8</accession>
<comment type="caution">
    <text evidence="2">The sequence shown here is derived from an EMBL/GenBank/DDBJ whole genome shotgun (WGS) entry which is preliminary data.</text>
</comment>
<dbReference type="OrthoDB" id="7161641at2"/>
<protein>
    <submittedName>
        <fullName evidence="2">DUF3971 domain-containing protein</fullName>
    </submittedName>
</protein>
<proteinExistence type="predicted"/>